<gene>
    <name evidence="2" type="ORF">RCZ15_21160</name>
    <name evidence="3" type="ORF">RCZ16_18620</name>
</gene>
<dbReference type="PANTHER" id="PTHR11236">
    <property type="entry name" value="AMINOBENZOATE/ANTHRANILATE SYNTHASE"/>
    <property type="match status" value="1"/>
</dbReference>
<dbReference type="Pfam" id="PF00425">
    <property type="entry name" value="Chorismate_bind"/>
    <property type="match status" value="1"/>
</dbReference>
<dbReference type="NCBIfam" id="NF005486">
    <property type="entry name" value="PRK07093.1"/>
    <property type="match status" value="1"/>
</dbReference>
<comment type="caution">
    <text evidence="2">The sequence shown here is derived from an EMBL/GenBank/DDBJ whole genome shotgun (WGS) entry which is preliminary data.</text>
</comment>
<dbReference type="Proteomes" id="UP001207736">
    <property type="component" value="Unassembled WGS sequence"/>
</dbReference>
<dbReference type="SUPFAM" id="SSF56322">
    <property type="entry name" value="ADC synthase"/>
    <property type="match status" value="1"/>
</dbReference>
<evidence type="ECO:0000313" key="3">
    <source>
        <dbReference type="EMBL" id="GJM53546.1"/>
    </source>
</evidence>
<accession>A0AAV5AZH5</accession>
<dbReference type="Proteomes" id="UP001208692">
    <property type="component" value="Unassembled WGS sequence"/>
</dbReference>
<dbReference type="PANTHER" id="PTHR11236:SF50">
    <property type="entry name" value="AMINODEOXYCHORISMATE SYNTHASE COMPONENT 1"/>
    <property type="match status" value="1"/>
</dbReference>
<protein>
    <submittedName>
        <fullName evidence="2">PabA-like protein</fullName>
    </submittedName>
</protein>
<keyword evidence="5" id="KW-1185">Reference proteome</keyword>
<dbReference type="Gene3D" id="3.60.120.10">
    <property type="entry name" value="Anthranilate synthase"/>
    <property type="match status" value="1"/>
</dbReference>
<dbReference type="EMBL" id="BQKB01000042">
    <property type="protein sequence ID" value="GJM53546.1"/>
    <property type="molecule type" value="Genomic_DNA"/>
</dbReference>
<sequence length="318" mass="36426">MKNWVEELNYYGILRKPCFFIIDFQGNIGEVYSLDNIERSNIFFDFSGKNNSKNTVSFPKIVSQPIDFKDFSKSFEIVMKSIEKGTSHLVNLTFATPLQPIDLQLVYQESYAKYKVLYKDKWVCFSPETFIKINADNQVSTYPMKGTIDATRPNAEQELLQNPKEIEEHRDVVELLCHDLRLISDNVRVINFRYTERIKRKRGDIIQTSSEICGNLPTNWQNSLGDLLKKILPAGSISGAPKAEALEVIHLAENYQRGFYTGIAGVFDGNTLDTCVLIRFIERIGNQYFYKSGGGITSQSNAQTEYDEIQQKIYIPTC</sequence>
<evidence type="ECO:0000313" key="5">
    <source>
        <dbReference type="Proteomes" id="UP001208692"/>
    </source>
</evidence>
<reference evidence="2 5" key="1">
    <citation type="submission" date="2021-11" db="EMBL/GenBank/DDBJ databases">
        <title>Draft genome sequence of Capnocytophaga sp. strain KC07075 isolated from cat oral cavity.</title>
        <authorList>
            <person name="Suzuki M."/>
            <person name="Imaoka K."/>
            <person name="Kimura M."/>
            <person name="Morikawa S."/>
            <person name="Maeda K."/>
        </authorList>
    </citation>
    <scope>NUCLEOTIDE SEQUENCE</scope>
    <source>
        <strain evidence="2">KC07075</strain>
        <strain evidence="3 5">KC07079</strain>
    </source>
</reference>
<evidence type="ECO:0000259" key="1">
    <source>
        <dbReference type="Pfam" id="PF00425"/>
    </source>
</evidence>
<name>A0AAV5AZH5_9FLAO</name>
<dbReference type="GO" id="GO:0046820">
    <property type="term" value="F:4-amino-4-deoxychorismate synthase activity"/>
    <property type="evidence" value="ECO:0007669"/>
    <property type="project" value="TreeGrafter"/>
</dbReference>
<organism evidence="2 4">
    <name type="scientific">Capnocytophaga catalasegens</name>
    <dbReference type="NCBI Taxonomy" id="1004260"/>
    <lineage>
        <taxon>Bacteria</taxon>
        <taxon>Pseudomonadati</taxon>
        <taxon>Bacteroidota</taxon>
        <taxon>Flavobacteriia</taxon>
        <taxon>Flavobacteriales</taxon>
        <taxon>Flavobacteriaceae</taxon>
        <taxon>Capnocytophaga</taxon>
    </lineage>
</organism>
<dbReference type="InterPro" id="IPR005801">
    <property type="entry name" value="ADC_synthase"/>
</dbReference>
<proteinExistence type="predicted"/>
<feature type="domain" description="Chorismate-utilising enzyme C-terminal" evidence="1">
    <location>
        <begin position="68"/>
        <end position="312"/>
    </location>
</feature>
<dbReference type="InterPro" id="IPR015890">
    <property type="entry name" value="Chorismate_C"/>
</dbReference>
<dbReference type="GO" id="GO:0000162">
    <property type="term" value="P:L-tryptophan biosynthetic process"/>
    <property type="evidence" value="ECO:0007669"/>
    <property type="project" value="TreeGrafter"/>
</dbReference>
<dbReference type="InterPro" id="IPR019999">
    <property type="entry name" value="Anth_synth_I-like"/>
</dbReference>
<evidence type="ECO:0000313" key="4">
    <source>
        <dbReference type="Proteomes" id="UP001207736"/>
    </source>
</evidence>
<dbReference type="RefSeq" id="WP_264845730.1">
    <property type="nucleotide sequence ID" value="NZ_BPMA01000014.1"/>
</dbReference>
<evidence type="ECO:0000313" key="2">
    <source>
        <dbReference type="EMBL" id="GJM51143.1"/>
    </source>
</evidence>
<dbReference type="AlphaFoldDB" id="A0AAV5AZH5"/>
<dbReference type="EMBL" id="BQKA01000042">
    <property type="protein sequence ID" value="GJM51143.1"/>
    <property type="molecule type" value="Genomic_DNA"/>
</dbReference>